<dbReference type="RefSeq" id="WP_057768664.1">
    <property type="nucleotide sequence ID" value="NZ_JQAT01000001.1"/>
</dbReference>
<keyword evidence="3" id="KW-1185">Reference proteome</keyword>
<evidence type="ECO:0000313" key="2">
    <source>
        <dbReference type="EMBL" id="KRN34066.1"/>
    </source>
</evidence>
<dbReference type="Proteomes" id="UP000051751">
    <property type="component" value="Unassembled WGS sequence"/>
</dbReference>
<comment type="caution">
    <text evidence="2">The sequence shown here is derived from an EMBL/GenBank/DDBJ whole genome shotgun (WGS) entry which is preliminary data.</text>
</comment>
<sequence>MGEKIQFPYSQNQQLLVGKNALAAGKAKEAVANLEAAYTQNNNLAINQLYVEALQLDQQEQLAADVAQELEHAYAQDPSRREFYLETLLKAGQLITARQFALAVWQGDQLTMAFQKIKRAEQQLKPDKIRDLQKRLYHLGGEPITKALPLLEEARRLPLDAYVASVTHLLNDPFANLLMRSDLLEGLQRLQIQTPVHFIWNDGSTKTVIPAQLTAIEGGPAYQAVNDALESLNDQDPFLYLDIQTKMKFAFAYLYPFADRIVTKPAQWVRTAILRATDQPVPPQLLPVAAQLDEIQTAFNKLLPQIQ</sequence>
<proteinExistence type="predicted"/>
<organism evidence="2 3">
    <name type="scientific">Lactobacillus selangorensis</name>
    <dbReference type="NCBI Taxonomy" id="81857"/>
    <lineage>
        <taxon>Bacteria</taxon>
        <taxon>Bacillati</taxon>
        <taxon>Bacillota</taxon>
        <taxon>Bacilli</taxon>
        <taxon>Lactobacillales</taxon>
        <taxon>Lactobacillaceae</taxon>
        <taxon>Lactobacillus</taxon>
    </lineage>
</organism>
<dbReference type="STRING" id="81857.IV38_GL000289"/>
<dbReference type="EMBL" id="JQAZ01000001">
    <property type="protein sequence ID" value="KRN34066.1"/>
    <property type="molecule type" value="Genomic_DNA"/>
</dbReference>
<accession>A0A0R2FZW8</accession>
<protein>
    <recommendedName>
        <fullName evidence="5">TPR repeat-containing protein</fullName>
    </recommendedName>
</protein>
<dbReference type="AlphaFoldDB" id="A0A0R2FZW8"/>
<dbReference type="Proteomes" id="UP000051645">
    <property type="component" value="Unassembled WGS sequence"/>
</dbReference>
<evidence type="ECO:0000313" key="4">
    <source>
        <dbReference type="Proteomes" id="UP000051751"/>
    </source>
</evidence>
<evidence type="ECO:0008006" key="5">
    <source>
        <dbReference type="Google" id="ProtNLM"/>
    </source>
</evidence>
<reference evidence="3 4" key="1">
    <citation type="journal article" date="2015" name="Genome Announc.">
        <title>Expanding the biotechnology potential of lactobacilli through comparative genomics of 213 strains and associated genera.</title>
        <authorList>
            <person name="Sun Z."/>
            <person name="Harris H.M."/>
            <person name="McCann A."/>
            <person name="Guo C."/>
            <person name="Argimon S."/>
            <person name="Zhang W."/>
            <person name="Yang X."/>
            <person name="Jeffery I.B."/>
            <person name="Cooney J.C."/>
            <person name="Kagawa T.F."/>
            <person name="Liu W."/>
            <person name="Song Y."/>
            <person name="Salvetti E."/>
            <person name="Wrobel A."/>
            <person name="Rasinkangas P."/>
            <person name="Parkhill J."/>
            <person name="Rea M.C."/>
            <person name="O'Sullivan O."/>
            <person name="Ritari J."/>
            <person name="Douillard F.P."/>
            <person name="Paul Ross R."/>
            <person name="Yang R."/>
            <person name="Briner A.E."/>
            <person name="Felis G.E."/>
            <person name="de Vos W.M."/>
            <person name="Barrangou R."/>
            <person name="Klaenhammer T.R."/>
            <person name="Caufield P.W."/>
            <person name="Cui Y."/>
            <person name="Zhang H."/>
            <person name="O'Toole P.W."/>
        </authorList>
    </citation>
    <scope>NUCLEOTIDE SEQUENCE [LARGE SCALE GENOMIC DNA]</scope>
    <source>
        <strain evidence="1 4">ATCC BAA-66</strain>
        <strain evidence="2 3">DSM 13344</strain>
    </source>
</reference>
<evidence type="ECO:0000313" key="3">
    <source>
        <dbReference type="Proteomes" id="UP000051645"/>
    </source>
</evidence>
<name>A0A0R2FZW8_9LACO</name>
<gene>
    <name evidence="1" type="ORF">IV38_GL000289</name>
    <name evidence="2" type="ORF">IV40_GL000380</name>
</gene>
<dbReference type="PATRIC" id="fig|81857.3.peg.295"/>
<dbReference type="OrthoDB" id="1655898at2"/>
<evidence type="ECO:0000313" key="1">
    <source>
        <dbReference type="EMBL" id="KRN29405.1"/>
    </source>
</evidence>
<dbReference type="EMBL" id="JQAT01000001">
    <property type="protein sequence ID" value="KRN29405.1"/>
    <property type="molecule type" value="Genomic_DNA"/>
</dbReference>